<accession>A0A3N4IXW8</accession>
<evidence type="ECO:0000256" key="1">
    <source>
        <dbReference type="SAM" id="Phobius"/>
    </source>
</evidence>
<keyword evidence="1" id="KW-1133">Transmembrane helix</keyword>
<feature type="transmembrane region" description="Helical" evidence="1">
    <location>
        <begin position="74"/>
        <end position="95"/>
    </location>
</feature>
<protein>
    <submittedName>
        <fullName evidence="2">Uncharacterized protein</fullName>
    </submittedName>
</protein>
<reference evidence="2 3" key="1">
    <citation type="journal article" date="2018" name="Nat. Ecol. Evol.">
        <title>Pezizomycetes genomes reveal the molecular basis of ectomycorrhizal truffle lifestyle.</title>
        <authorList>
            <person name="Murat C."/>
            <person name="Payen T."/>
            <person name="Noel B."/>
            <person name="Kuo A."/>
            <person name="Morin E."/>
            <person name="Chen J."/>
            <person name="Kohler A."/>
            <person name="Krizsan K."/>
            <person name="Balestrini R."/>
            <person name="Da Silva C."/>
            <person name="Montanini B."/>
            <person name="Hainaut M."/>
            <person name="Levati E."/>
            <person name="Barry K.W."/>
            <person name="Belfiori B."/>
            <person name="Cichocki N."/>
            <person name="Clum A."/>
            <person name="Dockter R.B."/>
            <person name="Fauchery L."/>
            <person name="Guy J."/>
            <person name="Iotti M."/>
            <person name="Le Tacon F."/>
            <person name="Lindquist E.A."/>
            <person name="Lipzen A."/>
            <person name="Malagnac F."/>
            <person name="Mello A."/>
            <person name="Molinier V."/>
            <person name="Miyauchi S."/>
            <person name="Poulain J."/>
            <person name="Riccioni C."/>
            <person name="Rubini A."/>
            <person name="Sitrit Y."/>
            <person name="Splivallo R."/>
            <person name="Traeger S."/>
            <person name="Wang M."/>
            <person name="Zifcakova L."/>
            <person name="Wipf D."/>
            <person name="Zambonelli A."/>
            <person name="Paolocci F."/>
            <person name="Nowrousian M."/>
            <person name="Ottonello S."/>
            <person name="Baldrian P."/>
            <person name="Spatafora J.W."/>
            <person name="Henrissat B."/>
            <person name="Nagy L.G."/>
            <person name="Aury J.M."/>
            <person name="Wincker P."/>
            <person name="Grigoriev I.V."/>
            <person name="Bonfante P."/>
            <person name="Martin F.M."/>
        </authorList>
    </citation>
    <scope>NUCLEOTIDE SEQUENCE [LARGE SCALE GENOMIC DNA]</scope>
    <source>
        <strain evidence="2 3">120613-1</strain>
    </source>
</reference>
<gene>
    <name evidence="2" type="ORF">L873DRAFT_394918</name>
</gene>
<keyword evidence="1" id="KW-0812">Transmembrane</keyword>
<organism evidence="2 3">
    <name type="scientific">Choiromyces venosus 120613-1</name>
    <dbReference type="NCBI Taxonomy" id="1336337"/>
    <lineage>
        <taxon>Eukaryota</taxon>
        <taxon>Fungi</taxon>
        <taxon>Dikarya</taxon>
        <taxon>Ascomycota</taxon>
        <taxon>Pezizomycotina</taxon>
        <taxon>Pezizomycetes</taxon>
        <taxon>Pezizales</taxon>
        <taxon>Tuberaceae</taxon>
        <taxon>Choiromyces</taxon>
    </lineage>
</organism>
<feature type="transmembrane region" description="Helical" evidence="1">
    <location>
        <begin position="126"/>
        <end position="145"/>
    </location>
</feature>
<feature type="transmembrane region" description="Helical" evidence="1">
    <location>
        <begin position="101"/>
        <end position="119"/>
    </location>
</feature>
<feature type="transmembrane region" description="Helical" evidence="1">
    <location>
        <begin position="43"/>
        <end position="67"/>
    </location>
</feature>
<proteinExistence type="predicted"/>
<keyword evidence="3" id="KW-1185">Reference proteome</keyword>
<dbReference type="EMBL" id="ML120517">
    <property type="protein sequence ID" value="RPA90685.1"/>
    <property type="molecule type" value="Genomic_DNA"/>
</dbReference>
<keyword evidence="1" id="KW-0472">Membrane</keyword>
<evidence type="ECO:0000313" key="2">
    <source>
        <dbReference type="EMBL" id="RPA90685.1"/>
    </source>
</evidence>
<dbReference type="AlphaFoldDB" id="A0A3N4IXW8"/>
<evidence type="ECO:0000313" key="3">
    <source>
        <dbReference type="Proteomes" id="UP000276215"/>
    </source>
</evidence>
<dbReference type="Proteomes" id="UP000276215">
    <property type="component" value="Unassembled WGS sequence"/>
</dbReference>
<name>A0A3N4IXW8_9PEZI</name>
<sequence>MGIASSFCAVLCSVVGVRLRVWGVVWNDKLQKKKKSLKYRGSGFAGASLALVCSEGLGDYTLFYFLFSSASSRGFSFSFFTFFLCFLFSWFGIGFLNLFSLLFRFTYPLLFFFFFFYWYDFFTSMFSRRVIILLSLPFPSIFYFICLRVW</sequence>